<dbReference type="AlphaFoldDB" id="A0A8K1CEU5"/>
<dbReference type="Pfam" id="PF06027">
    <property type="entry name" value="SLC35F"/>
    <property type="match status" value="1"/>
</dbReference>
<feature type="transmembrane region" description="Helical" evidence="7">
    <location>
        <begin position="41"/>
        <end position="60"/>
    </location>
</feature>
<keyword evidence="5 7" id="KW-1133">Transmembrane helix</keyword>
<evidence type="ECO:0008006" key="10">
    <source>
        <dbReference type="Google" id="ProtNLM"/>
    </source>
</evidence>
<evidence type="ECO:0000256" key="1">
    <source>
        <dbReference type="ARBA" id="ARBA00004141"/>
    </source>
</evidence>
<keyword evidence="4 7" id="KW-0812">Transmembrane</keyword>
<feature type="transmembrane region" description="Helical" evidence="7">
    <location>
        <begin position="195"/>
        <end position="215"/>
    </location>
</feature>
<keyword evidence="9" id="KW-1185">Reference proteome</keyword>
<feature type="transmembrane region" description="Helical" evidence="7">
    <location>
        <begin position="282"/>
        <end position="301"/>
    </location>
</feature>
<accession>A0A8K1CEU5</accession>
<name>A0A8K1CEU5_PYTOL</name>
<feature type="transmembrane region" description="Helical" evidence="7">
    <location>
        <begin position="256"/>
        <end position="276"/>
    </location>
</feature>
<dbReference type="OrthoDB" id="429955at2759"/>
<dbReference type="InterPro" id="IPR009262">
    <property type="entry name" value="SLC35_F1/F2/F6"/>
</dbReference>
<comment type="caution">
    <text evidence="8">The sequence shown here is derived from an EMBL/GenBank/DDBJ whole genome shotgun (WGS) entry which is preliminary data.</text>
</comment>
<evidence type="ECO:0000256" key="6">
    <source>
        <dbReference type="ARBA" id="ARBA00023136"/>
    </source>
</evidence>
<dbReference type="InterPro" id="IPR037185">
    <property type="entry name" value="EmrE-like"/>
</dbReference>
<reference evidence="8" key="1">
    <citation type="submission" date="2019-03" db="EMBL/GenBank/DDBJ databases">
        <title>Long read genome sequence of the mycoparasitic Pythium oligandrum ATCC 38472 isolated from sugarbeet rhizosphere.</title>
        <authorList>
            <person name="Gaulin E."/>
        </authorList>
    </citation>
    <scope>NUCLEOTIDE SEQUENCE</scope>
    <source>
        <strain evidence="8">ATCC 38472_TT</strain>
    </source>
</reference>
<feature type="transmembrane region" description="Helical" evidence="7">
    <location>
        <begin position="129"/>
        <end position="149"/>
    </location>
</feature>
<gene>
    <name evidence="8" type="ORF">Poli38472_009510</name>
</gene>
<feature type="transmembrane region" description="Helical" evidence="7">
    <location>
        <begin position="95"/>
        <end position="120"/>
    </location>
</feature>
<sequence>MNASQRFQLICFGFGQLIMFLNVITGVLSRYLTNENVSLPTLQSAFLYVSLAVVYLPIKFLYRRSHKINIPIWYYVLLALVDVEGNYFAVKAFNYANYVTVGLLLNLTVPFATFLCYFFLKTRYTWQHYLGAFISVCGSVVIFVVDYDASLNSSDGREIRGDIYCVIAALFYASSNVMIQYVVKVRDMDANIELLGFLGLFASIISAIQICSLELGPIEDAVFNGRVYGYMIGFVATLFVFYTVVSIFLRWSESLMFNLSLLTNPVFTVIASYFFFDEPVKAWYWFALVLFYIGLTLYTLAPAPQESHKLEAAPEESFHEVASPMVDEDTFKNTSRV</sequence>
<evidence type="ECO:0000256" key="5">
    <source>
        <dbReference type="ARBA" id="ARBA00022989"/>
    </source>
</evidence>
<organism evidence="8 9">
    <name type="scientific">Pythium oligandrum</name>
    <name type="common">Mycoparasitic fungus</name>
    <dbReference type="NCBI Taxonomy" id="41045"/>
    <lineage>
        <taxon>Eukaryota</taxon>
        <taxon>Sar</taxon>
        <taxon>Stramenopiles</taxon>
        <taxon>Oomycota</taxon>
        <taxon>Peronosporomycetes</taxon>
        <taxon>Pythiales</taxon>
        <taxon>Pythiaceae</taxon>
        <taxon>Pythium</taxon>
    </lineage>
</organism>
<comment type="similarity">
    <text evidence="2">Belongs to the SLC35F solute transporter family.</text>
</comment>
<evidence type="ECO:0000256" key="4">
    <source>
        <dbReference type="ARBA" id="ARBA00022692"/>
    </source>
</evidence>
<keyword evidence="6 7" id="KW-0472">Membrane</keyword>
<dbReference type="PANTHER" id="PTHR14233:SF4">
    <property type="entry name" value="SOLUTE CARRIER FAMILY 35 MEMBER F2"/>
    <property type="match status" value="1"/>
</dbReference>
<dbReference type="GO" id="GO:0022857">
    <property type="term" value="F:transmembrane transporter activity"/>
    <property type="evidence" value="ECO:0007669"/>
    <property type="project" value="InterPro"/>
</dbReference>
<dbReference type="SUPFAM" id="SSF103481">
    <property type="entry name" value="Multidrug resistance efflux transporter EmrE"/>
    <property type="match status" value="2"/>
</dbReference>
<evidence type="ECO:0000256" key="3">
    <source>
        <dbReference type="ARBA" id="ARBA00022448"/>
    </source>
</evidence>
<evidence type="ECO:0000256" key="2">
    <source>
        <dbReference type="ARBA" id="ARBA00007863"/>
    </source>
</evidence>
<keyword evidence="3" id="KW-0813">Transport</keyword>
<feature type="transmembrane region" description="Helical" evidence="7">
    <location>
        <begin position="227"/>
        <end position="249"/>
    </location>
</feature>
<feature type="transmembrane region" description="Helical" evidence="7">
    <location>
        <begin position="72"/>
        <end position="89"/>
    </location>
</feature>
<feature type="transmembrane region" description="Helical" evidence="7">
    <location>
        <begin position="161"/>
        <end position="183"/>
    </location>
</feature>
<evidence type="ECO:0000256" key="7">
    <source>
        <dbReference type="SAM" id="Phobius"/>
    </source>
</evidence>
<comment type="subcellular location">
    <subcellularLocation>
        <location evidence="1">Membrane</location>
        <topology evidence="1">Multi-pass membrane protein</topology>
    </subcellularLocation>
</comment>
<protein>
    <recommendedName>
        <fullName evidence="10">Drug/Metabolite Transporter (DMT) Superfamily</fullName>
    </recommendedName>
</protein>
<evidence type="ECO:0000313" key="9">
    <source>
        <dbReference type="Proteomes" id="UP000794436"/>
    </source>
</evidence>
<feature type="transmembrane region" description="Helical" evidence="7">
    <location>
        <begin position="7"/>
        <end position="29"/>
    </location>
</feature>
<dbReference type="EMBL" id="SPLM01000074">
    <property type="protein sequence ID" value="TMW62017.1"/>
    <property type="molecule type" value="Genomic_DNA"/>
</dbReference>
<dbReference type="InterPro" id="IPR052221">
    <property type="entry name" value="SLC35F_Transporter"/>
</dbReference>
<dbReference type="Proteomes" id="UP000794436">
    <property type="component" value="Unassembled WGS sequence"/>
</dbReference>
<proteinExistence type="inferred from homology"/>
<dbReference type="PANTHER" id="PTHR14233">
    <property type="entry name" value="DUF914-RELATED"/>
    <property type="match status" value="1"/>
</dbReference>
<evidence type="ECO:0000313" key="8">
    <source>
        <dbReference type="EMBL" id="TMW62017.1"/>
    </source>
</evidence>
<dbReference type="GO" id="GO:0016020">
    <property type="term" value="C:membrane"/>
    <property type="evidence" value="ECO:0007669"/>
    <property type="project" value="UniProtKB-SubCell"/>
</dbReference>